<protein>
    <submittedName>
        <fullName evidence="2">Intein-encoded DNA endonuclease-like protein</fullName>
    </submittedName>
</protein>
<dbReference type="Proteomes" id="UP000737402">
    <property type="component" value="Unassembled WGS sequence"/>
</dbReference>
<dbReference type="InterPro" id="IPR004860">
    <property type="entry name" value="LAGLIDADG_dom"/>
</dbReference>
<gene>
    <name evidence="2" type="ORF">JOC95_000999</name>
</gene>
<dbReference type="Gene3D" id="3.10.28.10">
    <property type="entry name" value="Homing endonucleases"/>
    <property type="match status" value="1"/>
</dbReference>
<dbReference type="InterPro" id="IPR004042">
    <property type="entry name" value="Intein_endonuc_central"/>
</dbReference>
<comment type="caution">
    <text evidence="2">The sequence shown here is derived from an EMBL/GenBank/DDBJ whole genome shotgun (WGS) entry which is preliminary data.</text>
</comment>
<proteinExistence type="predicted"/>
<dbReference type="RefSeq" id="WP_204414000.1">
    <property type="nucleotide sequence ID" value="NZ_JAFBED010000002.1"/>
</dbReference>
<evidence type="ECO:0000313" key="2">
    <source>
        <dbReference type="EMBL" id="MBM7619150.1"/>
    </source>
</evidence>
<dbReference type="Gene3D" id="1.10.10.60">
    <property type="entry name" value="Homeodomain-like"/>
    <property type="match status" value="1"/>
</dbReference>
<evidence type="ECO:0000313" key="3">
    <source>
        <dbReference type="Proteomes" id="UP000737402"/>
    </source>
</evidence>
<dbReference type="PROSITE" id="PS50819">
    <property type="entry name" value="INTEIN_ENDONUCLEASE"/>
    <property type="match status" value="1"/>
</dbReference>
<feature type="domain" description="DOD-type homing endonuclease" evidence="1">
    <location>
        <begin position="80"/>
        <end position="208"/>
    </location>
</feature>
<reference evidence="2 3" key="1">
    <citation type="submission" date="2021-01" db="EMBL/GenBank/DDBJ databases">
        <title>Genomic Encyclopedia of Type Strains, Phase IV (KMG-IV): sequencing the most valuable type-strain genomes for metagenomic binning, comparative biology and taxonomic classification.</title>
        <authorList>
            <person name="Goeker M."/>
        </authorList>
    </citation>
    <scope>NUCLEOTIDE SEQUENCE [LARGE SCALE GENOMIC DNA]</scope>
    <source>
        <strain evidence="2 3">DSM 25879</strain>
    </source>
</reference>
<accession>A0ABS2NWW1</accession>
<dbReference type="SUPFAM" id="SSF55608">
    <property type="entry name" value="Homing endonucleases"/>
    <property type="match status" value="2"/>
</dbReference>
<name>A0ABS2NWW1_9BACI</name>
<dbReference type="Pfam" id="PF14528">
    <property type="entry name" value="LAGLIDADG_3"/>
    <property type="match status" value="2"/>
</dbReference>
<dbReference type="InterPro" id="IPR027434">
    <property type="entry name" value="Homing_endonucl"/>
</dbReference>
<evidence type="ECO:0000259" key="1">
    <source>
        <dbReference type="PROSITE" id="PS50819"/>
    </source>
</evidence>
<organism evidence="2 3">
    <name type="scientific">Sutcliffiella tianshenii</name>
    <dbReference type="NCBI Taxonomy" id="1463404"/>
    <lineage>
        <taxon>Bacteria</taxon>
        <taxon>Bacillati</taxon>
        <taxon>Bacillota</taxon>
        <taxon>Bacilli</taxon>
        <taxon>Bacillales</taxon>
        <taxon>Bacillaceae</taxon>
        <taxon>Sutcliffiella</taxon>
    </lineage>
</organism>
<keyword evidence="3" id="KW-1185">Reference proteome</keyword>
<sequence length="325" mass="38272">MNSKRSNRSKLTLEVSEIIQLYKDGQSTTEIAEKANVSSRYIRHLLNDNSVEMRSRGSWKRKYHLNEDYFKTWSDNMAYILGFILADGNINGNTQSVTISQKHKEILEDIKQELQSDQPIMETKRGLFLFHINSSIIRHDLINLHGLTPNKSLTVEFPEVPEKYLHHFVRGYFDGDGSINYPKYTVTFVGGSVAFMNSLQKELYKVELTSRITEKNNHYRLFISGRKSIKLFANWIYKDSDLYLKRKFLEFEREHLPLEKLKDREKRTKSAVKARKFNFLQEYKRTRSILQSSVIAGIKVSTYTNWLKNDIEFKEEFNKIENKGE</sequence>
<dbReference type="EMBL" id="JAFBED010000002">
    <property type="protein sequence ID" value="MBM7619150.1"/>
    <property type="molecule type" value="Genomic_DNA"/>
</dbReference>